<comment type="caution">
    <text evidence="1">The sequence shown here is derived from an EMBL/GenBank/DDBJ whole genome shotgun (WGS) entry which is preliminary data.</text>
</comment>
<dbReference type="PANTHER" id="PTHR42958:SF4">
    <property type="entry name" value="HYDROGENASE EXPRESSION_FORMATION PROTEIN HUPK"/>
    <property type="match status" value="1"/>
</dbReference>
<organism evidence="1 2">
    <name type="scientific">Reinekea marinisedimentorum</name>
    <dbReference type="NCBI Taxonomy" id="230495"/>
    <lineage>
        <taxon>Bacteria</taxon>
        <taxon>Pseudomonadati</taxon>
        <taxon>Pseudomonadota</taxon>
        <taxon>Gammaproteobacteria</taxon>
        <taxon>Oceanospirillales</taxon>
        <taxon>Saccharospirillaceae</taxon>
        <taxon>Reinekea</taxon>
    </lineage>
</organism>
<evidence type="ECO:0000313" key="2">
    <source>
        <dbReference type="Proteomes" id="UP000295793"/>
    </source>
</evidence>
<dbReference type="AlphaFoldDB" id="A0A4R3HUG9"/>
<dbReference type="InterPro" id="IPR029014">
    <property type="entry name" value="NiFe-Hase_large"/>
</dbReference>
<gene>
    <name evidence="1" type="ORF">BCF53_12226</name>
</gene>
<name>A0A4R3HUG9_9GAMM</name>
<accession>A0A4R3HUG9</accession>
<protein>
    <recommendedName>
        <fullName evidence="3">Nickel-dependent hydrogenase</fullName>
    </recommendedName>
</protein>
<reference evidence="1 2" key="1">
    <citation type="submission" date="2019-03" db="EMBL/GenBank/DDBJ databases">
        <title>Genomic Encyclopedia of Archaeal and Bacterial Type Strains, Phase II (KMG-II): from individual species to whole genera.</title>
        <authorList>
            <person name="Goeker M."/>
        </authorList>
    </citation>
    <scope>NUCLEOTIDE SEQUENCE [LARGE SCALE GENOMIC DNA]</scope>
    <source>
        <strain evidence="1 2">DSM 15388</strain>
    </source>
</reference>
<dbReference type="Gene3D" id="1.10.645.10">
    <property type="entry name" value="Cytochrome-c3 Hydrogenase, chain B"/>
    <property type="match status" value="2"/>
</dbReference>
<dbReference type="SUPFAM" id="SSF56762">
    <property type="entry name" value="HydB/Nqo4-like"/>
    <property type="match status" value="1"/>
</dbReference>
<evidence type="ECO:0008006" key="3">
    <source>
        <dbReference type="Google" id="ProtNLM"/>
    </source>
</evidence>
<sequence>MSLSSNAETTCAPSAGHIRVQLEFDRDGAVSAVAVENHRPKNIGGLFTGLSPEQALERIPKLFLLCSQAQQVAAVGAIAKQKQLEPSAQFQRVCGERCALEWLKEHSWQLWQMERELFGEQFAMQPSLDLTRLLLKHLHQPALTLAMLNATELQPLDETLWPAVSQKLAQLFGMAPAEFLALSWPGLVDWSHNQSPYAQLLQALLADEVKTFGANEALSTTDETGAMLRQQHPLLQQAKKQLGASIATRTLARLLELASVCIEPHIAAAKTQGRAEASRGALNHKIRLDRQGVITDYQLDAPTDRLFRPGGLVEQALLGQKLPQGDVKWVRLLVWAIDPCVEFSVHTKHKNKN</sequence>
<dbReference type="Proteomes" id="UP000295793">
    <property type="component" value="Unassembled WGS sequence"/>
</dbReference>
<evidence type="ECO:0000313" key="1">
    <source>
        <dbReference type="EMBL" id="TCS36752.1"/>
    </source>
</evidence>
<proteinExistence type="predicted"/>
<keyword evidence="2" id="KW-1185">Reference proteome</keyword>
<dbReference type="EMBL" id="SLZR01000022">
    <property type="protein sequence ID" value="TCS36752.1"/>
    <property type="molecule type" value="Genomic_DNA"/>
</dbReference>
<dbReference type="RefSeq" id="WP_132703651.1">
    <property type="nucleotide sequence ID" value="NZ_SLZR01000022.1"/>
</dbReference>
<dbReference type="OrthoDB" id="9157196at2"/>
<dbReference type="PANTHER" id="PTHR42958">
    <property type="entry name" value="HYDROGENASE-2 LARGE CHAIN"/>
    <property type="match status" value="1"/>
</dbReference>
<dbReference type="InterPro" id="IPR050867">
    <property type="entry name" value="NiFe/NiFeSe_hydrgnase_LSU"/>
</dbReference>